<dbReference type="EMBL" id="AAUW01000011">
    <property type="protein sequence ID" value="EAV43199.1"/>
    <property type="molecule type" value="Genomic_DNA"/>
</dbReference>
<gene>
    <name evidence="1" type="ORF">SIAM614_20286</name>
</gene>
<dbReference type="AlphaFoldDB" id="A0NW34"/>
<name>A0NW34_ROSAI</name>
<dbReference type="Proteomes" id="UP000004848">
    <property type="component" value="Unassembled WGS sequence"/>
</dbReference>
<reference evidence="1 2" key="1">
    <citation type="submission" date="2006-05" db="EMBL/GenBank/DDBJ databases">
        <authorList>
            <person name="King G."/>
            <person name="Ferriera S."/>
            <person name="Johnson J."/>
            <person name="Kravitz S."/>
            <person name="Beeson K."/>
            <person name="Sutton G."/>
            <person name="Rogers Y.-H."/>
            <person name="Friedman R."/>
            <person name="Frazier M."/>
            <person name="Venter J.C."/>
        </authorList>
    </citation>
    <scope>NUCLEOTIDE SEQUENCE [LARGE SCALE GENOMIC DNA]</scope>
    <source>
        <strain evidence="2">ATCC 25650 / DSM 13394 / JCM 20685 / NBRC 16684 / NCIMB 2208 / IAM 12614 / B1</strain>
    </source>
</reference>
<proteinExistence type="predicted"/>
<protein>
    <submittedName>
        <fullName evidence="1">Uncharacterized protein</fullName>
    </submittedName>
</protein>
<accession>A0NW34</accession>
<evidence type="ECO:0000313" key="2">
    <source>
        <dbReference type="Proteomes" id="UP000004848"/>
    </source>
</evidence>
<organism evidence="1 2">
    <name type="scientific">Roseibium aggregatum (strain ATCC 25650 / DSM 13394 / JCM 20685 / NBRC 16684 / NCIMB 2208 / IAM 12614 / B1)</name>
    <name type="common">Stappia aggregata</name>
    <dbReference type="NCBI Taxonomy" id="384765"/>
    <lineage>
        <taxon>Bacteria</taxon>
        <taxon>Pseudomonadati</taxon>
        <taxon>Pseudomonadota</taxon>
        <taxon>Alphaproteobacteria</taxon>
        <taxon>Hyphomicrobiales</taxon>
        <taxon>Stappiaceae</taxon>
        <taxon>Roseibium</taxon>
    </lineage>
</organism>
<evidence type="ECO:0000313" key="1">
    <source>
        <dbReference type="EMBL" id="EAV43199.1"/>
    </source>
</evidence>
<dbReference type="eggNOG" id="ENOG502ZCNZ">
    <property type="taxonomic scope" value="Bacteria"/>
</dbReference>
<sequence>MIGMTTEDYVAAELTAISPAPFAFQLLLPGSWEVKQVNEQPLTADKPTIIAVFEPPMATNISVQVIGILLNNEISAAHWLEYYCSLSSWHVDTLQPIDPRRARASCFVRAEGHELRGLVTVTVNGDTLILIQAFVPSSEFPALSDVVNTAVRSFRTEQVKRPNVIEDWSNFSLFQDIGFFFPASWHVNQPQSGQADRMAIDFARTGSNGEILGFARLKAINAQQPVDLVQELGKTRREFEGSNIVFDTGATSKAVTLDPPFIEATEVTVGAHTSESTDPLEFTALAMKTPSHVIISSILGPDRKTSFYNWAVNMRAHEIANASLQFKHQS</sequence>
<comment type="caution">
    <text evidence="1">The sequence shown here is derived from an EMBL/GenBank/DDBJ whole genome shotgun (WGS) entry which is preliminary data.</text>
</comment>